<accession>A0A8I0SBZ9</accession>
<dbReference type="InterPro" id="IPR016181">
    <property type="entry name" value="Acyl_CoA_acyltransferase"/>
</dbReference>
<sequence length="174" mass="19086">MLRVIRPLVPADWPAVRDIHQEGIDTGHATFQATPPASWDEFDAGKLDVGRLVAVDGDQVLGWVAISPTSTREVYRGVVEHSVYVAAAARGRGIGRVLLDALTEAADAADIWTIQASLFPENTATLALHAAAEFRQVGTRERIARMTYGPLAGVWRDTVLIERRRRHAPDARRS</sequence>
<dbReference type="InterPro" id="IPR000182">
    <property type="entry name" value="GNAT_dom"/>
</dbReference>
<dbReference type="Gene3D" id="3.40.630.30">
    <property type="match status" value="1"/>
</dbReference>
<reference evidence="4 5" key="1">
    <citation type="submission" date="2020-10" db="EMBL/GenBank/DDBJ databases">
        <title>Draft genome sequences of plant-associated actinobacteria.</title>
        <authorList>
            <person name="Tarlachkov S.V."/>
            <person name="Starodumova I.P."/>
            <person name="Dorofeeva L.V."/>
            <person name="Prisyazhnaya N.V."/>
            <person name="Roubtsova T.V."/>
            <person name="Chizhov V.N."/>
            <person name="Nadler S.A."/>
            <person name="Subbotin S.A."/>
            <person name="Evtushenko L.I."/>
        </authorList>
    </citation>
    <scope>NUCLEOTIDE SEQUENCE [LARGE SCALE GENOMIC DNA]</scope>
    <source>
        <strain evidence="4 5">VKM Ac-2886</strain>
    </source>
</reference>
<evidence type="ECO:0000313" key="5">
    <source>
        <dbReference type="Proteomes" id="UP000634579"/>
    </source>
</evidence>
<comment type="caution">
    <text evidence="4">The sequence shown here is derived from an EMBL/GenBank/DDBJ whole genome shotgun (WGS) entry which is preliminary data.</text>
</comment>
<dbReference type="CDD" id="cd04301">
    <property type="entry name" value="NAT_SF"/>
    <property type="match status" value="1"/>
</dbReference>
<protein>
    <submittedName>
        <fullName evidence="4">N-acetyltransferase</fullName>
    </submittedName>
</protein>
<proteinExistence type="predicted"/>
<dbReference type="PROSITE" id="PS51186">
    <property type="entry name" value="GNAT"/>
    <property type="match status" value="1"/>
</dbReference>
<organism evidence="4 5">
    <name type="scientific">Clavibacter phaseoli</name>
    <dbReference type="NCBI Taxonomy" id="1734031"/>
    <lineage>
        <taxon>Bacteria</taxon>
        <taxon>Bacillati</taxon>
        <taxon>Actinomycetota</taxon>
        <taxon>Actinomycetes</taxon>
        <taxon>Micrococcales</taxon>
        <taxon>Microbacteriaceae</taxon>
        <taxon>Clavibacter</taxon>
    </lineage>
</organism>
<keyword evidence="5" id="KW-1185">Reference proteome</keyword>
<dbReference type="SUPFAM" id="SSF55729">
    <property type="entry name" value="Acyl-CoA N-acyltransferases (Nat)"/>
    <property type="match status" value="1"/>
</dbReference>
<dbReference type="InterPro" id="IPR050832">
    <property type="entry name" value="Bact_Acetyltransf"/>
</dbReference>
<feature type="domain" description="N-acetyltransferase" evidence="3">
    <location>
        <begin position="3"/>
        <end position="160"/>
    </location>
</feature>
<evidence type="ECO:0000256" key="2">
    <source>
        <dbReference type="ARBA" id="ARBA00023315"/>
    </source>
</evidence>
<dbReference type="Pfam" id="PF00583">
    <property type="entry name" value="Acetyltransf_1"/>
    <property type="match status" value="1"/>
</dbReference>
<dbReference type="Proteomes" id="UP000634579">
    <property type="component" value="Unassembled WGS sequence"/>
</dbReference>
<dbReference type="PANTHER" id="PTHR43877">
    <property type="entry name" value="AMINOALKYLPHOSPHONATE N-ACETYLTRANSFERASE-RELATED-RELATED"/>
    <property type="match status" value="1"/>
</dbReference>
<evidence type="ECO:0000256" key="1">
    <source>
        <dbReference type="ARBA" id="ARBA00022679"/>
    </source>
</evidence>
<evidence type="ECO:0000313" key="4">
    <source>
        <dbReference type="EMBL" id="MBF4632661.1"/>
    </source>
</evidence>
<evidence type="ECO:0000259" key="3">
    <source>
        <dbReference type="PROSITE" id="PS51186"/>
    </source>
</evidence>
<gene>
    <name evidence="4" type="ORF">ITJ42_15685</name>
</gene>
<keyword evidence="1 4" id="KW-0808">Transferase</keyword>
<dbReference type="AlphaFoldDB" id="A0A8I0SBZ9"/>
<dbReference type="GO" id="GO:0016747">
    <property type="term" value="F:acyltransferase activity, transferring groups other than amino-acyl groups"/>
    <property type="evidence" value="ECO:0007669"/>
    <property type="project" value="InterPro"/>
</dbReference>
<name>A0A8I0SBZ9_9MICO</name>
<dbReference type="EMBL" id="JADKRP010000006">
    <property type="protein sequence ID" value="MBF4632661.1"/>
    <property type="molecule type" value="Genomic_DNA"/>
</dbReference>
<keyword evidence="2" id="KW-0012">Acyltransferase</keyword>
<dbReference type="PANTHER" id="PTHR43877:SF2">
    <property type="entry name" value="AMINOALKYLPHOSPHONATE N-ACETYLTRANSFERASE-RELATED"/>
    <property type="match status" value="1"/>
</dbReference>